<keyword evidence="3" id="KW-0378">Hydrolase</keyword>
<accession>A0A5A7TNJ8</accession>
<feature type="compositionally biased region" description="Polar residues" evidence="4">
    <location>
        <begin position="432"/>
        <end position="455"/>
    </location>
</feature>
<evidence type="ECO:0000313" key="6">
    <source>
        <dbReference type="EMBL" id="KAA0043626.1"/>
    </source>
</evidence>
<sequence length="469" mass="52592">MKCCVTFTTIFSTNSDDWYFDNEYSRHMTGNSLLFTDLIECRKKSSDLHSGVKGNVIEKGNIDLPGAPKLKNVRLVEGLSANLISISQLQNQGYSVKFSKEKCEVVDEFENQYFTDFFQSEGIFHEFSTPMTPQQNGVVKRKNRTLQEIARVFIHAKSLTIHFLVEAANTACHIHNYPSGAAVNNVEKAKLLAPSKHVKKNHLVSNVIGEINKGIVTRKKIKPDYANMIANNKIDEKDNVTRNKARLVAQRCSQIEGVTFGETSASVARLESIQLLLSLACFHQITLYQMDVKRAFLNGFIKEEVYVAQPKGFEDPIYLDYVYKLKKALYDLKQLLLSALFPSLSRKVQESRGFLLVTLYGDSSDFKSSVTHYPRCPLFRIMIVQFQNKMDIRLASFSPSKYGRGRVSLLKALSRRPSISPSISRLPSSSPDQNAGASGVPPSSNANQNISTSNIPLPAPVHHRFCPPS</sequence>
<dbReference type="STRING" id="1194695.A0A5A7TNJ8"/>
<gene>
    <name evidence="6" type="ORF">E6C27_scaffold320G00690</name>
</gene>
<name>A0A5A7TNJ8_CUCMM</name>
<proteinExistence type="predicted"/>
<dbReference type="Pfam" id="PF07727">
    <property type="entry name" value="RVT_2"/>
    <property type="match status" value="1"/>
</dbReference>
<feature type="domain" description="Integrase catalytic" evidence="5">
    <location>
        <begin position="108"/>
        <end position="202"/>
    </location>
</feature>
<reference evidence="6 7" key="1">
    <citation type="submission" date="2019-08" db="EMBL/GenBank/DDBJ databases">
        <title>Draft genome sequences of two oriental melons (Cucumis melo L. var makuwa).</title>
        <authorList>
            <person name="Kwon S.-Y."/>
        </authorList>
    </citation>
    <scope>NUCLEOTIDE SEQUENCE [LARGE SCALE GENOMIC DNA]</scope>
    <source>
        <strain evidence="7">cv. SW 3</strain>
        <tissue evidence="6">Leaf</tissue>
    </source>
</reference>
<dbReference type="Pfam" id="PF22936">
    <property type="entry name" value="Pol_BBD"/>
    <property type="match status" value="1"/>
</dbReference>
<evidence type="ECO:0000256" key="3">
    <source>
        <dbReference type="ARBA" id="ARBA00022801"/>
    </source>
</evidence>
<comment type="caution">
    <text evidence="6">The sequence shown here is derived from an EMBL/GenBank/DDBJ whole genome shotgun (WGS) entry which is preliminary data.</text>
</comment>
<dbReference type="InterPro" id="IPR054722">
    <property type="entry name" value="PolX-like_BBD"/>
</dbReference>
<dbReference type="InterPro" id="IPR012337">
    <property type="entry name" value="RNaseH-like_sf"/>
</dbReference>
<dbReference type="PANTHER" id="PTHR42648">
    <property type="entry name" value="TRANSPOSASE, PUTATIVE-RELATED"/>
    <property type="match status" value="1"/>
</dbReference>
<dbReference type="GO" id="GO:0006508">
    <property type="term" value="P:proteolysis"/>
    <property type="evidence" value="ECO:0007669"/>
    <property type="project" value="UniProtKB-KW"/>
</dbReference>
<organism evidence="6 7">
    <name type="scientific">Cucumis melo var. makuwa</name>
    <name type="common">Oriental melon</name>
    <dbReference type="NCBI Taxonomy" id="1194695"/>
    <lineage>
        <taxon>Eukaryota</taxon>
        <taxon>Viridiplantae</taxon>
        <taxon>Streptophyta</taxon>
        <taxon>Embryophyta</taxon>
        <taxon>Tracheophyta</taxon>
        <taxon>Spermatophyta</taxon>
        <taxon>Magnoliopsida</taxon>
        <taxon>eudicotyledons</taxon>
        <taxon>Gunneridae</taxon>
        <taxon>Pentapetalae</taxon>
        <taxon>rosids</taxon>
        <taxon>fabids</taxon>
        <taxon>Cucurbitales</taxon>
        <taxon>Cucurbitaceae</taxon>
        <taxon>Benincaseae</taxon>
        <taxon>Cucumis</taxon>
    </lineage>
</organism>
<feature type="compositionally biased region" description="Low complexity" evidence="4">
    <location>
        <begin position="419"/>
        <end position="431"/>
    </location>
</feature>
<dbReference type="InterPro" id="IPR013103">
    <property type="entry name" value="RVT_2"/>
</dbReference>
<dbReference type="InterPro" id="IPR001584">
    <property type="entry name" value="Integrase_cat-core"/>
</dbReference>
<dbReference type="SUPFAM" id="SSF53098">
    <property type="entry name" value="Ribonuclease H-like"/>
    <property type="match status" value="1"/>
</dbReference>
<dbReference type="GO" id="GO:0008233">
    <property type="term" value="F:peptidase activity"/>
    <property type="evidence" value="ECO:0007669"/>
    <property type="project" value="UniProtKB-KW"/>
</dbReference>
<dbReference type="GO" id="GO:0046872">
    <property type="term" value="F:metal ion binding"/>
    <property type="evidence" value="ECO:0007669"/>
    <property type="project" value="UniProtKB-KW"/>
</dbReference>
<keyword evidence="2" id="KW-0479">Metal-binding</keyword>
<evidence type="ECO:0000313" key="7">
    <source>
        <dbReference type="Proteomes" id="UP000321393"/>
    </source>
</evidence>
<evidence type="ECO:0000259" key="5">
    <source>
        <dbReference type="PROSITE" id="PS50994"/>
    </source>
</evidence>
<dbReference type="GO" id="GO:0015074">
    <property type="term" value="P:DNA integration"/>
    <property type="evidence" value="ECO:0007669"/>
    <property type="project" value="InterPro"/>
</dbReference>
<dbReference type="Proteomes" id="UP000321393">
    <property type="component" value="Unassembled WGS sequence"/>
</dbReference>
<dbReference type="PANTHER" id="PTHR42648:SF21">
    <property type="entry name" value="CYSTEINE-RICH RLK (RECEPTOR-LIKE PROTEIN KINASE) 8"/>
    <property type="match status" value="1"/>
</dbReference>
<dbReference type="EMBL" id="SSTE01015080">
    <property type="protein sequence ID" value="KAA0043626.1"/>
    <property type="molecule type" value="Genomic_DNA"/>
</dbReference>
<dbReference type="GO" id="GO:0003676">
    <property type="term" value="F:nucleic acid binding"/>
    <property type="evidence" value="ECO:0007669"/>
    <property type="project" value="InterPro"/>
</dbReference>
<evidence type="ECO:0000256" key="4">
    <source>
        <dbReference type="SAM" id="MobiDB-lite"/>
    </source>
</evidence>
<dbReference type="InterPro" id="IPR039537">
    <property type="entry name" value="Retrotran_Ty1/copia-like"/>
</dbReference>
<evidence type="ECO:0000256" key="2">
    <source>
        <dbReference type="ARBA" id="ARBA00022723"/>
    </source>
</evidence>
<dbReference type="AlphaFoldDB" id="A0A5A7TNJ8"/>
<feature type="region of interest" description="Disordered" evidence="4">
    <location>
        <begin position="419"/>
        <end position="469"/>
    </location>
</feature>
<dbReference type="InterPro" id="IPR036397">
    <property type="entry name" value="RNaseH_sf"/>
</dbReference>
<keyword evidence="1" id="KW-0645">Protease</keyword>
<protein>
    <submittedName>
        <fullName evidence="6">Retrovirus-related Pol polyprotein from transposon TNT 1-94</fullName>
    </submittedName>
</protein>
<dbReference type="PROSITE" id="PS50994">
    <property type="entry name" value="INTEGRASE"/>
    <property type="match status" value="1"/>
</dbReference>
<evidence type="ECO:0000256" key="1">
    <source>
        <dbReference type="ARBA" id="ARBA00022670"/>
    </source>
</evidence>
<dbReference type="Gene3D" id="3.30.420.10">
    <property type="entry name" value="Ribonuclease H-like superfamily/Ribonuclease H"/>
    <property type="match status" value="1"/>
</dbReference>